<organism evidence="1 2">
    <name type="scientific">Kocuria oceani</name>
    <dbReference type="NCBI Taxonomy" id="988827"/>
    <lineage>
        <taxon>Bacteria</taxon>
        <taxon>Bacillati</taxon>
        <taxon>Actinomycetota</taxon>
        <taxon>Actinomycetes</taxon>
        <taxon>Micrococcales</taxon>
        <taxon>Micrococcaceae</taxon>
        <taxon>Kocuria</taxon>
    </lineage>
</organism>
<protein>
    <submittedName>
        <fullName evidence="1">Uncharacterized protein</fullName>
    </submittedName>
</protein>
<proteinExistence type="predicted"/>
<sequence>MHHRVRIVALVVLLLALGLFAVTEWLPALYLVPAAGGTLLVNEYGARSPGPGRRERDRPRP</sequence>
<gene>
    <name evidence="1" type="ORF">ACFPCS_09965</name>
</gene>
<name>A0ABV9TKG2_9MICC</name>
<accession>A0ABV9TKG2</accession>
<evidence type="ECO:0000313" key="1">
    <source>
        <dbReference type="EMBL" id="MFC4903885.1"/>
    </source>
</evidence>
<dbReference type="EMBL" id="JBHSIW010000011">
    <property type="protein sequence ID" value="MFC4903885.1"/>
    <property type="molecule type" value="Genomic_DNA"/>
</dbReference>
<dbReference type="RefSeq" id="WP_075870968.1">
    <property type="nucleotide sequence ID" value="NZ_JARAMH010000007.1"/>
</dbReference>
<comment type="caution">
    <text evidence="1">The sequence shown here is derived from an EMBL/GenBank/DDBJ whole genome shotgun (WGS) entry which is preliminary data.</text>
</comment>
<keyword evidence="2" id="KW-1185">Reference proteome</keyword>
<evidence type="ECO:0000313" key="2">
    <source>
        <dbReference type="Proteomes" id="UP001595797"/>
    </source>
</evidence>
<reference evidence="2" key="1">
    <citation type="journal article" date="2019" name="Int. J. Syst. Evol. Microbiol.">
        <title>The Global Catalogue of Microorganisms (GCM) 10K type strain sequencing project: providing services to taxonomists for standard genome sequencing and annotation.</title>
        <authorList>
            <consortium name="The Broad Institute Genomics Platform"/>
            <consortium name="The Broad Institute Genome Sequencing Center for Infectious Disease"/>
            <person name="Wu L."/>
            <person name="Ma J."/>
        </authorList>
    </citation>
    <scope>NUCLEOTIDE SEQUENCE [LARGE SCALE GENOMIC DNA]</scope>
    <source>
        <strain evidence="2">CGMCC 4.6946</strain>
    </source>
</reference>
<dbReference type="Proteomes" id="UP001595797">
    <property type="component" value="Unassembled WGS sequence"/>
</dbReference>